<evidence type="ECO:0000259" key="1">
    <source>
        <dbReference type="Pfam" id="PF12706"/>
    </source>
</evidence>
<dbReference type="RefSeq" id="WP_206293821.1">
    <property type="nucleotide sequence ID" value="NZ_CP063458.1"/>
</dbReference>
<evidence type="ECO:0000313" key="3">
    <source>
        <dbReference type="Proteomes" id="UP000593765"/>
    </source>
</evidence>
<protein>
    <submittedName>
        <fullName evidence="2">MBL fold metallo-hydrolase</fullName>
    </submittedName>
</protein>
<organism evidence="2 3">
    <name type="scientific">Humisphaera borealis</name>
    <dbReference type="NCBI Taxonomy" id="2807512"/>
    <lineage>
        <taxon>Bacteria</taxon>
        <taxon>Pseudomonadati</taxon>
        <taxon>Planctomycetota</taxon>
        <taxon>Phycisphaerae</taxon>
        <taxon>Tepidisphaerales</taxon>
        <taxon>Tepidisphaeraceae</taxon>
        <taxon>Humisphaera</taxon>
    </lineage>
</organism>
<proteinExistence type="predicted"/>
<accession>A0A7M2X1V5</accession>
<evidence type="ECO:0000313" key="2">
    <source>
        <dbReference type="EMBL" id="QOV90720.1"/>
    </source>
</evidence>
<dbReference type="InterPro" id="IPR050114">
    <property type="entry name" value="UPF0173_UPF0282_UlaG_hydrolase"/>
</dbReference>
<reference evidence="2 3" key="1">
    <citation type="submission" date="2020-10" db="EMBL/GenBank/DDBJ databases">
        <title>Wide distribution of Phycisphaera-like planctomycetes from WD2101 soil group in peatlands and genome analysis of the first cultivated representative.</title>
        <authorList>
            <person name="Dedysh S.N."/>
            <person name="Beletsky A.V."/>
            <person name="Ivanova A."/>
            <person name="Kulichevskaya I.S."/>
            <person name="Suzina N.E."/>
            <person name="Philippov D.A."/>
            <person name="Rakitin A.L."/>
            <person name="Mardanov A.V."/>
            <person name="Ravin N.V."/>
        </authorList>
    </citation>
    <scope>NUCLEOTIDE SEQUENCE [LARGE SCALE GENOMIC DNA]</scope>
    <source>
        <strain evidence="2 3">M1803</strain>
    </source>
</reference>
<dbReference type="AlphaFoldDB" id="A0A7M2X1V5"/>
<dbReference type="Pfam" id="PF12706">
    <property type="entry name" value="Lactamase_B_2"/>
    <property type="match status" value="1"/>
</dbReference>
<dbReference type="EMBL" id="CP063458">
    <property type="protein sequence ID" value="QOV90720.1"/>
    <property type="molecule type" value="Genomic_DNA"/>
</dbReference>
<dbReference type="Gene3D" id="3.60.15.10">
    <property type="entry name" value="Ribonuclease Z/Hydroxyacylglutathione hydrolase-like"/>
    <property type="match status" value="1"/>
</dbReference>
<feature type="domain" description="Metallo-beta-lactamase" evidence="1">
    <location>
        <begin position="42"/>
        <end position="246"/>
    </location>
</feature>
<dbReference type="InterPro" id="IPR001279">
    <property type="entry name" value="Metallo-B-lactamas"/>
</dbReference>
<dbReference type="PANTHER" id="PTHR43546:SF3">
    <property type="entry name" value="UPF0173 METAL-DEPENDENT HYDROLASE MJ1163"/>
    <property type="match status" value="1"/>
</dbReference>
<dbReference type="Proteomes" id="UP000593765">
    <property type="component" value="Chromosome"/>
</dbReference>
<dbReference type="KEGG" id="hbs:IPV69_05005"/>
<name>A0A7M2X1V5_9BACT</name>
<sequence length="292" mass="32018">MIEPLLSDQAFLDDVDATLKLPGQIHLWWLGQSGYLLRVGGRSIVIDPYLSDSLTVKYAATDKPHTRISRRVVDPAKLGFADVVLSSHAHTDHLDPETLRPLLAGRTPGPFVIAPAAILPLVAERTGRTIGDTSLVGVDAGVSTSFFGMTITAVASAHETVERDEQRRCRFLGFVIDVGGFRIYHSGDTMLYDGLVETLRPFDLDIALLPINGRKPERRVAGNTNGREAAWLAKEIGAGLVIPHHYDLFAFNTADPADEFIPECQRLGQPYRVLRLGERHSADFSASGVEKR</sequence>
<dbReference type="PANTHER" id="PTHR43546">
    <property type="entry name" value="UPF0173 METAL-DEPENDENT HYDROLASE MJ1163-RELATED"/>
    <property type="match status" value="1"/>
</dbReference>
<dbReference type="InterPro" id="IPR036866">
    <property type="entry name" value="RibonucZ/Hydroxyglut_hydro"/>
</dbReference>
<keyword evidence="3" id="KW-1185">Reference proteome</keyword>
<dbReference type="SUPFAM" id="SSF56281">
    <property type="entry name" value="Metallo-hydrolase/oxidoreductase"/>
    <property type="match status" value="1"/>
</dbReference>
<gene>
    <name evidence="2" type="ORF">IPV69_05005</name>
</gene>